<comment type="similarity">
    <text evidence="3 8">Belongs to the acyl-CoA dehydrogenase family.</text>
</comment>
<evidence type="ECO:0000256" key="3">
    <source>
        <dbReference type="ARBA" id="ARBA00009347"/>
    </source>
</evidence>
<evidence type="ECO:0000256" key="8">
    <source>
        <dbReference type="RuleBase" id="RU362125"/>
    </source>
</evidence>
<keyword evidence="7 8" id="KW-0560">Oxidoreductase</keyword>
<evidence type="ECO:0000313" key="12">
    <source>
        <dbReference type="EMBL" id="MBA4603399.1"/>
    </source>
</evidence>
<dbReference type="SUPFAM" id="SSF56645">
    <property type="entry name" value="Acyl-CoA dehydrogenase NM domain-like"/>
    <property type="match status" value="1"/>
</dbReference>
<dbReference type="Gene3D" id="1.20.140.10">
    <property type="entry name" value="Butyryl-CoA Dehydrogenase, subunit A, domain 3"/>
    <property type="match status" value="1"/>
</dbReference>
<keyword evidence="4" id="KW-0101">Branched-chain amino acid catabolism</keyword>
<comment type="cofactor">
    <cofactor evidence="1 8">
        <name>FAD</name>
        <dbReference type="ChEBI" id="CHEBI:57692"/>
    </cofactor>
</comment>
<dbReference type="FunFam" id="1.10.540.10:FF:000001">
    <property type="entry name" value="Very long-chain-specific acyl-CoA dehydrogenase, mitochondrial"/>
    <property type="match status" value="1"/>
</dbReference>
<dbReference type="PANTHER" id="PTHR43884">
    <property type="entry name" value="ACYL-COA DEHYDROGENASE"/>
    <property type="match status" value="1"/>
</dbReference>
<evidence type="ECO:0000259" key="9">
    <source>
        <dbReference type="Pfam" id="PF00441"/>
    </source>
</evidence>
<dbReference type="InterPro" id="IPR006091">
    <property type="entry name" value="Acyl-CoA_Oxase/DH_mid-dom"/>
</dbReference>
<evidence type="ECO:0000259" key="11">
    <source>
        <dbReference type="Pfam" id="PF02771"/>
    </source>
</evidence>
<dbReference type="EMBL" id="JACEOL010000052">
    <property type="protein sequence ID" value="MBA4603399.1"/>
    <property type="molecule type" value="Genomic_DNA"/>
</dbReference>
<organism evidence="12 13">
    <name type="scientific">Thermoactinomyces mirandus</name>
    <dbReference type="NCBI Taxonomy" id="2756294"/>
    <lineage>
        <taxon>Bacteria</taxon>
        <taxon>Bacillati</taxon>
        <taxon>Bacillota</taxon>
        <taxon>Bacilli</taxon>
        <taxon>Bacillales</taxon>
        <taxon>Thermoactinomycetaceae</taxon>
        <taxon>Thermoactinomyces</taxon>
    </lineage>
</organism>
<dbReference type="PANTHER" id="PTHR43884:SF12">
    <property type="entry name" value="ISOVALERYL-COA DEHYDROGENASE, MITOCHONDRIAL-RELATED"/>
    <property type="match status" value="1"/>
</dbReference>
<dbReference type="RefSeq" id="WP_181741874.1">
    <property type="nucleotide sequence ID" value="NZ_JACEOL010000052.1"/>
</dbReference>
<dbReference type="InterPro" id="IPR013786">
    <property type="entry name" value="AcylCoA_DH/ox_N"/>
</dbReference>
<evidence type="ECO:0000259" key="10">
    <source>
        <dbReference type="Pfam" id="PF02770"/>
    </source>
</evidence>
<dbReference type="FunFam" id="1.20.140.10:FF:000001">
    <property type="entry name" value="Acyl-CoA dehydrogenase"/>
    <property type="match status" value="1"/>
</dbReference>
<dbReference type="FunFam" id="2.40.110.10:FF:000001">
    <property type="entry name" value="Acyl-CoA dehydrogenase, mitochondrial"/>
    <property type="match status" value="1"/>
</dbReference>
<dbReference type="InterPro" id="IPR046373">
    <property type="entry name" value="Acyl-CoA_Oxase/DH_mid-dom_sf"/>
</dbReference>
<proteinExistence type="inferred from homology"/>
<dbReference type="Pfam" id="PF00441">
    <property type="entry name" value="Acyl-CoA_dh_1"/>
    <property type="match status" value="1"/>
</dbReference>
<sequence>MIVFSRELQQIAKTVKNFAEKEVEPYANQIEEENRVPEHLLEQAKQLGLFGIGIPEEYGGLGLGVTGKCLVLENLGRTHNGFVSIISAHTGIGSTGIVRLGSEYLKQKYLPDLAKGKLLAAFALTEPEAGSDAANLKTRAEKKGDRWILNGMKHFITNGPDADLFTVIAVTDPARGVRGGFTAFAVEKSFPGFQVGAVDRKMGLRGSHTAQLYFEDCEVPAENVIGEVGMGYVSALKILTEGRCTLAARAYGSCLKLIELAAAYMKQRVQFGRPIAENQGLRWMLSDMATETEVGRAFNYQVAQKLENGEKAIKEAAMTKYYASETFNRVADRALQIFGGIGYMKEYAVERFYRDARITRIYEGTSEIQKNIIAARLLGK</sequence>
<evidence type="ECO:0000313" key="13">
    <source>
        <dbReference type="Proteomes" id="UP000538292"/>
    </source>
</evidence>
<comment type="pathway">
    <text evidence="2">Amino-acid degradation; L-valine degradation.</text>
</comment>
<dbReference type="PROSITE" id="PS00073">
    <property type="entry name" value="ACYL_COA_DH_2"/>
    <property type="match status" value="1"/>
</dbReference>
<name>A0A7W1XUA5_9BACL</name>
<feature type="domain" description="Acyl-CoA dehydrogenase/oxidase C-terminal" evidence="9">
    <location>
        <begin position="230"/>
        <end position="378"/>
    </location>
</feature>
<dbReference type="InterPro" id="IPR009100">
    <property type="entry name" value="AcylCoA_DH/oxidase_NM_dom_sf"/>
</dbReference>
<keyword evidence="5 8" id="KW-0285">Flavoprotein</keyword>
<reference evidence="12 13" key="1">
    <citation type="submission" date="2020-07" db="EMBL/GenBank/DDBJ databases">
        <title>Thermoactinomyces phylogeny.</title>
        <authorList>
            <person name="Dunlap C."/>
        </authorList>
    </citation>
    <scope>NUCLEOTIDE SEQUENCE [LARGE SCALE GENOMIC DNA]</scope>
    <source>
        <strain evidence="12 13">AMNI-1</strain>
    </source>
</reference>
<dbReference type="InterPro" id="IPR006089">
    <property type="entry name" value="Acyl-CoA_DH_CS"/>
</dbReference>
<evidence type="ECO:0000256" key="1">
    <source>
        <dbReference type="ARBA" id="ARBA00001974"/>
    </source>
</evidence>
<feature type="domain" description="Acyl-CoA dehydrogenase/oxidase N-terminal" evidence="11">
    <location>
        <begin position="6"/>
        <end position="117"/>
    </location>
</feature>
<keyword evidence="13" id="KW-1185">Reference proteome</keyword>
<dbReference type="AlphaFoldDB" id="A0A7W1XUA5"/>
<accession>A0A7W1XUA5</accession>
<dbReference type="Pfam" id="PF02770">
    <property type="entry name" value="Acyl-CoA_dh_M"/>
    <property type="match status" value="1"/>
</dbReference>
<dbReference type="InterPro" id="IPR037069">
    <property type="entry name" value="AcylCoA_DH/ox_N_sf"/>
</dbReference>
<dbReference type="Pfam" id="PF02771">
    <property type="entry name" value="Acyl-CoA_dh_N"/>
    <property type="match status" value="1"/>
</dbReference>
<dbReference type="GO" id="GO:0003995">
    <property type="term" value="F:acyl-CoA dehydrogenase activity"/>
    <property type="evidence" value="ECO:0007669"/>
    <property type="project" value="InterPro"/>
</dbReference>
<evidence type="ECO:0000256" key="4">
    <source>
        <dbReference type="ARBA" id="ARBA00022456"/>
    </source>
</evidence>
<dbReference type="Gene3D" id="2.40.110.10">
    <property type="entry name" value="Butyryl-CoA Dehydrogenase, subunit A, domain 2"/>
    <property type="match status" value="1"/>
</dbReference>
<evidence type="ECO:0000256" key="5">
    <source>
        <dbReference type="ARBA" id="ARBA00022630"/>
    </source>
</evidence>
<comment type="caution">
    <text evidence="12">The sequence shown here is derived from an EMBL/GenBank/DDBJ whole genome shotgun (WGS) entry which is preliminary data.</text>
</comment>
<feature type="domain" description="Acyl-CoA oxidase/dehydrogenase middle" evidence="10">
    <location>
        <begin position="121"/>
        <end position="217"/>
    </location>
</feature>
<dbReference type="InterPro" id="IPR036250">
    <property type="entry name" value="AcylCo_DH-like_C"/>
</dbReference>
<keyword evidence="6 8" id="KW-0274">FAD</keyword>
<gene>
    <name evidence="12" type="ORF">H2C83_13985</name>
</gene>
<dbReference type="GO" id="GO:0009083">
    <property type="term" value="P:branched-chain amino acid catabolic process"/>
    <property type="evidence" value="ECO:0007669"/>
    <property type="project" value="UniProtKB-KW"/>
</dbReference>
<dbReference type="Proteomes" id="UP000538292">
    <property type="component" value="Unassembled WGS sequence"/>
</dbReference>
<protein>
    <submittedName>
        <fullName evidence="12">Acyl-CoA dehydrogenase family protein</fullName>
    </submittedName>
</protein>
<dbReference type="GO" id="GO:0050660">
    <property type="term" value="F:flavin adenine dinucleotide binding"/>
    <property type="evidence" value="ECO:0007669"/>
    <property type="project" value="InterPro"/>
</dbReference>
<evidence type="ECO:0000256" key="7">
    <source>
        <dbReference type="ARBA" id="ARBA00023002"/>
    </source>
</evidence>
<dbReference type="Gene3D" id="1.10.540.10">
    <property type="entry name" value="Acyl-CoA dehydrogenase/oxidase, N-terminal domain"/>
    <property type="match status" value="1"/>
</dbReference>
<evidence type="ECO:0000256" key="6">
    <source>
        <dbReference type="ARBA" id="ARBA00022827"/>
    </source>
</evidence>
<evidence type="ECO:0000256" key="2">
    <source>
        <dbReference type="ARBA" id="ARBA00005109"/>
    </source>
</evidence>
<dbReference type="SUPFAM" id="SSF47203">
    <property type="entry name" value="Acyl-CoA dehydrogenase C-terminal domain-like"/>
    <property type="match status" value="1"/>
</dbReference>
<dbReference type="InterPro" id="IPR009075">
    <property type="entry name" value="AcylCo_DH/oxidase_C"/>
</dbReference>